<dbReference type="PANTHER" id="PTHR21621">
    <property type="entry name" value="RIBOSOMAL PROTEIN S6 MODIFICATION PROTEIN"/>
    <property type="match status" value="1"/>
</dbReference>
<evidence type="ECO:0000259" key="2">
    <source>
        <dbReference type="PROSITE" id="PS50975"/>
    </source>
</evidence>
<dbReference type="RefSeq" id="WP_379929305.1">
    <property type="nucleotide sequence ID" value="NZ_JBHUMM010000016.1"/>
</dbReference>
<dbReference type="InterPro" id="IPR013815">
    <property type="entry name" value="ATP_grasp_subdomain_1"/>
</dbReference>
<comment type="caution">
    <text evidence="3">The sequence shown here is derived from an EMBL/GenBank/DDBJ whole genome shotgun (WGS) entry which is preliminary data.</text>
</comment>
<accession>A0ABW5R9W1</accession>
<evidence type="ECO:0000313" key="3">
    <source>
        <dbReference type="EMBL" id="MFD2671830.1"/>
    </source>
</evidence>
<keyword evidence="3" id="KW-0436">Ligase</keyword>
<sequence length="273" mass="31303">MKLLTFNPFRTIGIPHVEFVKPTHMFQQIELIKEADVLLFPEHWQVNSLVYGLHKPIFPSIQTIHLGHNKIEMTRALQMIVPEHVPYTEIVSNTPEHQQMILDTFSFPFVAKEVKNSRGQGVFLIRNRAEFKAYADRNDSLYIQMYIPTHQDLRVCVVGREIVTAYWRVAEGNFLHNVAQGGTISLDHIPAKALDLVLQTAEKLQIDHAGFDLIFDGDTPYFLEFNVLFGNQGIIQQGISVEQKIYQYICNEYVRPPFPTTPSPTVPFRPVSA</sequence>
<keyword evidence="1" id="KW-0547">Nucleotide-binding</keyword>
<dbReference type="Gene3D" id="3.30.1490.20">
    <property type="entry name" value="ATP-grasp fold, A domain"/>
    <property type="match status" value="1"/>
</dbReference>
<gene>
    <name evidence="3" type="ORF">ACFSUC_09440</name>
</gene>
<evidence type="ECO:0000256" key="1">
    <source>
        <dbReference type="PROSITE-ProRule" id="PRU00409"/>
    </source>
</evidence>
<dbReference type="GO" id="GO:0016874">
    <property type="term" value="F:ligase activity"/>
    <property type="evidence" value="ECO:0007669"/>
    <property type="project" value="UniProtKB-KW"/>
</dbReference>
<dbReference type="PANTHER" id="PTHR21621:SF0">
    <property type="entry name" value="BETA-CITRYLGLUTAMATE SYNTHASE B-RELATED"/>
    <property type="match status" value="1"/>
</dbReference>
<dbReference type="SUPFAM" id="SSF56059">
    <property type="entry name" value="Glutathione synthetase ATP-binding domain-like"/>
    <property type="match status" value="1"/>
</dbReference>
<proteinExistence type="predicted"/>
<keyword evidence="1" id="KW-0067">ATP-binding</keyword>
<dbReference type="InterPro" id="IPR011761">
    <property type="entry name" value="ATP-grasp"/>
</dbReference>
<reference evidence="4" key="1">
    <citation type="journal article" date="2019" name="Int. J. Syst. Evol. Microbiol.">
        <title>The Global Catalogue of Microorganisms (GCM) 10K type strain sequencing project: providing services to taxonomists for standard genome sequencing and annotation.</title>
        <authorList>
            <consortium name="The Broad Institute Genomics Platform"/>
            <consortium name="The Broad Institute Genome Sequencing Center for Infectious Disease"/>
            <person name="Wu L."/>
            <person name="Ma J."/>
        </authorList>
    </citation>
    <scope>NUCLEOTIDE SEQUENCE [LARGE SCALE GENOMIC DNA]</scope>
    <source>
        <strain evidence="4">KCTC 33676</strain>
    </source>
</reference>
<name>A0ABW5R9W1_9BACL</name>
<dbReference type="Gene3D" id="3.30.470.20">
    <property type="entry name" value="ATP-grasp fold, B domain"/>
    <property type="match status" value="1"/>
</dbReference>
<feature type="domain" description="ATP-grasp" evidence="2">
    <location>
        <begin position="75"/>
        <end position="254"/>
    </location>
</feature>
<dbReference type="PROSITE" id="PS50975">
    <property type="entry name" value="ATP_GRASP"/>
    <property type="match status" value="1"/>
</dbReference>
<dbReference type="Pfam" id="PF08443">
    <property type="entry name" value="RimK"/>
    <property type="match status" value="1"/>
</dbReference>
<keyword evidence="4" id="KW-1185">Reference proteome</keyword>
<dbReference type="InterPro" id="IPR013651">
    <property type="entry name" value="ATP-grasp_RimK-type"/>
</dbReference>
<protein>
    <submittedName>
        <fullName evidence="3">RimK family alpha-L-glutamate ligase</fullName>
    </submittedName>
</protein>
<dbReference type="Proteomes" id="UP001597497">
    <property type="component" value="Unassembled WGS sequence"/>
</dbReference>
<evidence type="ECO:0000313" key="4">
    <source>
        <dbReference type="Proteomes" id="UP001597497"/>
    </source>
</evidence>
<organism evidence="3 4">
    <name type="scientific">Marinicrinis sediminis</name>
    <dbReference type="NCBI Taxonomy" id="1652465"/>
    <lineage>
        <taxon>Bacteria</taxon>
        <taxon>Bacillati</taxon>
        <taxon>Bacillota</taxon>
        <taxon>Bacilli</taxon>
        <taxon>Bacillales</taxon>
        <taxon>Paenibacillaceae</taxon>
    </lineage>
</organism>
<dbReference type="EMBL" id="JBHUMM010000016">
    <property type="protein sequence ID" value="MFD2671830.1"/>
    <property type="molecule type" value="Genomic_DNA"/>
</dbReference>